<reference evidence="4 7" key="1">
    <citation type="journal article" date="2005" name="Nature">
        <title>Genome sequence, comparative analysis and haplotype structure of the domestic dog.</title>
        <authorList>
            <consortium name="Broad Sequencing Platform"/>
            <person name="Lindblad-Toh K."/>
            <person name="Wade C.M."/>
            <person name="Mikkelsen T.S."/>
            <person name="Karlsson E.K."/>
            <person name="Jaffe D.B."/>
            <person name="Kamal M."/>
            <person name="Clamp M."/>
            <person name="Chang J.L."/>
            <person name="Kulbokas E.J. III"/>
            <person name="Zody M.C."/>
            <person name="Mauceli E."/>
            <person name="Xie X."/>
            <person name="Breen M."/>
            <person name="Wayne R.K."/>
            <person name="Ostrander E.A."/>
            <person name="Ponting C.P."/>
            <person name="Galibert F."/>
            <person name="Smith D.R."/>
            <person name="DeJong P.J."/>
            <person name="Kirkness E."/>
            <person name="Alvarez P."/>
            <person name="Biagi T."/>
            <person name="Brockman W."/>
            <person name="Butler J."/>
            <person name="Chin C.W."/>
            <person name="Cook A."/>
            <person name="Cuff J."/>
            <person name="Daly M.J."/>
            <person name="DeCaprio D."/>
            <person name="Gnerre S."/>
            <person name="Grabherr M."/>
            <person name="Kellis M."/>
            <person name="Kleber M."/>
            <person name="Bardeleben C."/>
            <person name="Goodstadt L."/>
            <person name="Heger A."/>
            <person name="Hitte C."/>
            <person name="Kim L."/>
            <person name="Koepfli K.P."/>
            <person name="Parker H.G."/>
            <person name="Pollinger J.P."/>
            <person name="Searle S.M."/>
            <person name="Sutter N.B."/>
            <person name="Thomas R."/>
            <person name="Webber C."/>
            <person name="Baldwin J."/>
            <person name="Abebe A."/>
            <person name="Abouelleil A."/>
            <person name="Aftuck L."/>
            <person name="Ait-Zahra M."/>
            <person name="Aldredge T."/>
            <person name="Allen N."/>
            <person name="An P."/>
            <person name="Anderson S."/>
            <person name="Antoine C."/>
            <person name="Arachchi H."/>
            <person name="Aslam A."/>
            <person name="Ayotte L."/>
            <person name="Bachantsang P."/>
            <person name="Barry A."/>
            <person name="Bayul T."/>
            <person name="Benamara M."/>
            <person name="Berlin A."/>
            <person name="Bessette D."/>
            <person name="Blitshteyn B."/>
            <person name="Bloom T."/>
            <person name="Blye J."/>
            <person name="Boguslavskiy L."/>
            <person name="Bonnet C."/>
            <person name="Boukhgalter B."/>
            <person name="Brown A."/>
            <person name="Cahill P."/>
            <person name="Calixte N."/>
            <person name="Camarata J."/>
            <person name="Cheshatsang Y."/>
            <person name="Chu J."/>
            <person name="Citroen M."/>
            <person name="Collymore A."/>
            <person name="Cooke P."/>
            <person name="Dawoe T."/>
            <person name="Daza R."/>
            <person name="Decktor K."/>
            <person name="DeGray S."/>
            <person name="Dhargay N."/>
            <person name="Dooley K."/>
            <person name="Dooley K."/>
            <person name="Dorje P."/>
            <person name="Dorjee K."/>
            <person name="Dorris L."/>
            <person name="Duffey N."/>
            <person name="Dupes A."/>
            <person name="Egbiremolen O."/>
            <person name="Elong R."/>
            <person name="Falk J."/>
            <person name="Farina A."/>
            <person name="Faro S."/>
            <person name="Ferguson D."/>
            <person name="Ferreira P."/>
            <person name="Fisher S."/>
            <person name="FitzGerald M."/>
            <person name="Foley K."/>
            <person name="Foley C."/>
            <person name="Franke A."/>
            <person name="Friedrich D."/>
            <person name="Gage D."/>
            <person name="Garber M."/>
            <person name="Gearin G."/>
            <person name="Giannoukos G."/>
            <person name="Goode T."/>
            <person name="Goyette A."/>
            <person name="Graham J."/>
            <person name="Grandbois E."/>
            <person name="Gyaltsen K."/>
            <person name="Hafez N."/>
            <person name="Hagopian D."/>
            <person name="Hagos B."/>
            <person name="Hall J."/>
            <person name="Healy C."/>
            <person name="Hegarty R."/>
            <person name="Honan T."/>
            <person name="Horn A."/>
            <person name="Houde N."/>
            <person name="Hughes L."/>
            <person name="Hunnicutt L."/>
            <person name="Husby M."/>
            <person name="Jester B."/>
            <person name="Jones C."/>
            <person name="Kamat A."/>
            <person name="Kanga B."/>
            <person name="Kells C."/>
            <person name="Khazanovich D."/>
            <person name="Kieu A.C."/>
            <person name="Kisner P."/>
            <person name="Kumar M."/>
            <person name="Lance K."/>
            <person name="Landers T."/>
            <person name="Lara M."/>
            <person name="Lee W."/>
            <person name="Leger J.P."/>
            <person name="Lennon N."/>
            <person name="Leuper L."/>
            <person name="LeVine S."/>
            <person name="Liu J."/>
            <person name="Liu X."/>
            <person name="Lokyitsang Y."/>
            <person name="Lokyitsang T."/>
            <person name="Lui A."/>
            <person name="Macdonald J."/>
            <person name="Major J."/>
            <person name="Marabella R."/>
            <person name="Maru K."/>
            <person name="Matthews C."/>
            <person name="McDonough S."/>
            <person name="Mehta T."/>
            <person name="Meldrim J."/>
            <person name="Melnikov A."/>
            <person name="Meneus L."/>
            <person name="Mihalev A."/>
            <person name="Mihova T."/>
            <person name="Miller K."/>
            <person name="Mittelman R."/>
            <person name="Mlenga V."/>
            <person name="Mulrain L."/>
            <person name="Munson G."/>
            <person name="Navidi A."/>
            <person name="Naylor J."/>
            <person name="Nguyen T."/>
            <person name="Nguyen N."/>
            <person name="Nguyen C."/>
            <person name="Nguyen T."/>
            <person name="Nicol R."/>
            <person name="Norbu N."/>
            <person name="Norbu C."/>
            <person name="Novod N."/>
            <person name="Nyima T."/>
            <person name="Olandt P."/>
            <person name="O'Neill B."/>
            <person name="O'Neill K."/>
            <person name="Osman S."/>
            <person name="Oyono L."/>
            <person name="Patti C."/>
            <person name="Perrin D."/>
            <person name="Phunkhang P."/>
            <person name="Pierre F."/>
            <person name="Priest M."/>
            <person name="Rachupka A."/>
            <person name="Raghuraman S."/>
            <person name="Rameau R."/>
            <person name="Ray V."/>
            <person name="Raymond C."/>
            <person name="Rege F."/>
            <person name="Rise C."/>
            <person name="Rogers J."/>
            <person name="Rogov P."/>
            <person name="Sahalie J."/>
            <person name="Settipalli S."/>
            <person name="Sharpe T."/>
            <person name="Shea T."/>
            <person name="Sheehan M."/>
            <person name="Sherpa N."/>
            <person name="Shi J."/>
            <person name="Shih D."/>
            <person name="Sloan J."/>
            <person name="Smith C."/>
            <person name="Sparrow T."/>
            <person name="Stalker J."/>
            <person name="Stange-Thomann N."/>
            <person name="Stavropoulos S."/>
            <person name="Stone C."/>
            <person name="Stone S."/>
            <person name="Sykes S."/>
            <person name="Tchuinga P."/>
            <person name="Tenzing P."/>
            <person name="Tesfaye S."/>
            <person name="Thoulutsang D."/>
            <person name="Thoulutsang Y."/>
            <person name="Topham K."/>
            <person name="Topping I."/>
            <person name="Tsamla T."/>
            <person name="Vassiliev H."/>
            <person name="Venkataraman V."/>
            <person name="Vo A."/>
            <person name="Wangchuk T."/>
            <person name="Wangdi T."/>
            <person name="Weiand M."/>
            <person name="Wilkinson J."/>
            <person name="Wilson A."/>
            <person name="Yadav S."/>
            <person name="Yang S."/>
            <person name="Yang X."/>
            <person name="Young G."/>
            <person name="Yu Q."/>
            <person name="Zainoun J."/>
            <person name="Zembek L."/>
            <person name="Zimmer A."/>
            <person name="Lander E.S."/>
        </authorList>
    </citation>
    <scope>NUCLEOTIDE SEQUENCE [LARGE SCALE GENOMIC DNA]</scope>
    <source>
        <strain evidence="4">Boxer</strain>
    </source>
</reference>
<evidence type="ECO:0000256" key="1">
    <source>
        <dbReference type="ARBA" id="ARBA00005472"/>
    </source>
</evidence>
<proteinExistence type="inferred from homology"/>
<dbReference type="InterPro" id="IPR007062">
    <property type="entry name" value="PPI-2"/>
</dbReference>
<dbReference type="Proteomes" id="UP000002254">
    <property type="component" value="Chromosome X"/>
</dbReference>
<dbReference type="Proteomes" id="UP000694542">
    <property type="component" value="Chromosome X"/>
</dbReference>
<dbReference type="OMA" id="KWDESSI"/>
<name>A0A8C0SKI3_CANLF</name>
<dbReference type="RefSeq" id="XP_548958.1">
    <property type="nucleotide sequence ID" value="XM_548958.6"/>
</dbReference>
<dbReference type="PANTHER" id="PTHR12398">
    <property type="entry name" value="PROTEIN PHOSPHATASE INHIBITOR"/>
    <property type="match status" value="1"/>
</dbReference>
<evidence type="ECO:0000313" key="5">
    <source>
        <dbReference type="Ensembl" id="ENSCAFP00030021592.1"/>
    </source>
</evidence>
<evidence type="ECO:0000256" key="3">
    <source>
        <dbReference type="SAM" id="MobiDB-lite"/>
    </source>
</evidence>
<sequence>MAASAASHRPIKGILKNKSSTASSVAASSPQSGGNIQEVQRKKSQKWDESNILATHRRAYRDYDLMKINEPSSPHCGQRDYGEDPGSDLDAKDTMSPDVVAKKLAASGTSRWSRQVGEPDSDGAHSSKTFFDAQEKQRQFEMKRKLHHNEGLNIQLARRLISNDLQHEKDEDDNGGAPRGASEHSTGLEESSDEVSTSDEPQSQPSHS</sequence>
<keyword evidence="2" id="KW-0650">Protein phosphatase inhibitor</keyword>
<feature type="region of interest" description="Disordered" evidence="3">
    <location>
        <begin position="66"/>
        <end position="151"/>
    </location>
</feature>
<reference evidence="6" key="2">
    <citation type="submission" date="2018-10" db="EMBL/GenBank/DDBJ databases">
        <title>De novo assembly of a Great Dane genome.</title>
        <authorList>
            <person name="Kidd J.M."/>
            <person name="Pendleton A.L."/>
            <person name="Shen F."/>
            <person name="Emery S."/>
        </authorList>
    </citation>
    <scope>NUCLEOTIDE SEQUENCE [LARGE SCALE GENOMIC DNA]</scope>
    <source>
        <strain evidence="6">Great Dane</strain>
    </source>
</reference>
<evidence type="ECO:0000313" key="6">
    <source>
        <dbReference type="Ensembl" id="ENSCAFP00040022020.1"/>
    </source>
</evidence>
<dbReference type="KEGG" id="cfa:491839"/>
<dbReference type="RefSeq" id="XP_038442423.1">
    <property type="nucleotide sequence ID" value="XM_038586495.1"/>
</dbReference>
<evidence type="ECO:0000313" key="4">
    <source>
        <dbReference type="Ensembl" id="ENSCAFP00000021274.2"/>
    </source>
</evidence>
<dbReference type="GO" id="GO:0004864">
    <property type="term" value="F:protein phosphatase inhibitor activity"/>
    <property type="evidence" value="ECO:0007669"/>
    <property type="project" value="UniProtKB-KW"/>
</dbReference>
<comment type="similarity">
    <text evidence="1">Belongs to the protein phosphatase inhibitor 2 family.</text>
</comment>
<accession>A0A8C0SKI3</accession>
<dbReference type="Proteomes" id="UP000694429">
    <property type="component" value="Chromosome X"/>
</dbReference>
<dbReference type="Gene3D" id="6.10.250.1050">
    <property type="match status" value="2"/>
</dbReference>
<gene>
    <name evidence="6" type="primary">PPP1R2C</name>
</gene>
<feature type="compositionally biased region" description="Basic and acidic residues" evidence="3">
    <location>
        <begin position="133"/>
        <end position="143"/>
    </location>
</feature>
<feature type="compositionally biased region" description="Low complexity" evidence="3">
    <location>
        <begin position="19"/>
        <end position="32"/>
    </location>
</feature>
<dbReference type="Ensembl" id="ENSCAFT00000022903.3">
    <property type="protein sequence ID" value="ENSCAFP00000021274.2"/>
    <property type="gene ID" value="ENSCAFG00000014417.3"/>
</dbReference>
<dbReference type="Ensembl" id="ENSCAFT00030024724.1">
    <property type="protein sequence ID" value="ENSCAFP00030021592.1"/>
    <property type="gene ID" value="ENSCAFG00030013373.1"/>
</dbReference>
<dbReference type="Ensembl" id="ENSCAFT00040025334.1">
    <property type="protein sequence ID" value="ENSCAFP00040022020.1"/>
    <property type="gene ID" value="ENSCAFG00040013720.1"/>
</dbReference>
<protein>
    <submittedName>
        <fullName evidence="6">PPP1R2 family member C</fullName>
    </submittedName>
    <submittedName>
        <fullName evidence="4">PPP1R2C family member C</fullName>
    </submittedName>
</protein>
<dbReference type="GO" id="GO:0009966">
    <property type="term" value="P:regulation of signal transduction"/>
    <property type="evidence" value="ECO:0007669"/>
    <property type="project" value="InterPro"/>
</dbReference>
<evidence type="ECO:0000313" key="8">
    <source>
        <dbReference type="Proteomes" id="UP000694542"/>
    </source>
</evidence>
<feature type="compositionally biased region" description="Basic and acidic residues" evidence="3">
    <location>
        <begin position="39"/>
        <end position="49"/>
    </location>
</feature>
<dbReference type="GeneID" id="491839"/>
<evidence type="ECO:0000313" key="7">
    <source>
        <dbReference type="Proteomes" id="UP000002254"/>
    </source>
</evidence>
<dbReference type="RefSeq" id="XP_038304871.1">
    <property type="nucleotide sequence ID" value="XM_038448943.1"/>
</dbReference>
<dbReference type="OrthoDB" id="551302at2759"/>
<dbReference type="AlphaFoldDB" id="A0A8C0SKI3"/>
<dbReference type="Pfam" id="PF04979">
    <property type="entry name" value="IPP-2"/>
    <property type="match status" value="1"/>
</dbReference>
<reference evidence="6" key="4">
    <citation type="submission" date="2025-05" db="UniProtKB">
        <authorList>
            <consortium name="Ensembl"/>
        </authorList>
    </citation>
    <scope>IDENTIFICATION</scope>
</reference>
<feature type="region of interest" description="Disordered" evidence="3">
    <location>
        <begin position="163"/>
        <end position="208"/>
    </location>
</feature>
<dbReference type="PANTHER" id="PTHR12398:SF41">
    <property type="entry name" value="PPP1R2C FAMILY MEMBER C"/>
    <property type="match status" value="1"/>
</dbReference>
<dbReference type="CTD" id="80316"/>
<reference evidence="5" key="3">
    <citation type="submission" date="2019-03" db="EMBL/GenBank/DDBJ databases">
        <authorList>
            <person name="Warren W.C."/>
            <person name="Johnson G.S."/>
        </authorList>
    </citation>
    <scope>NUCLEOTIDE SEQUENCE [LARGE SCALE GENOMIC DNA]</scope>
    <source>
        <strain evidence="5">Basenji</strain>
    </source>
</reference>
<evidence type="ECO:0000256" key="2">
    <source>
        <dbReference type="ARBA" id="ARBA00023272"/>
    </source>
</evidence>
<feature type="region of interest" description="Disordered" evidence="3">
    <location>
        <begin position="1"/>
        <end position="51"/>
    </location>
</feature>
<organism evidence="6 8">
    <name type="scientific">Canis lupus familiaris</name>
    <name type="common">Dog</name>
    <name type="synonym">Canis familiaris</name>
    <dbReference type="NCBI Taxonomy" id="9615"/>
    <lineage>
        <taxon>Eukaryota</taxon>
        <taxon>Metazoa</taxon>
        <taxon>Chordata</taxon>
        <taxon>Craniata</taxon>
        <taxon>Vertebrata</taxon>
        <taxon>Euteleostomi</taxon>
        <taxon>Mammalia</taxon>
        <taxon>Eutheria</taxon>
        <taxon>Laurasiatheria</taxon>
        <taxon>Carnivora</taxon>
        <taxon>Caniformia</taxon>
        <taxon>Canidae</taxon>
        <taxon>Canis</taxon>
    </lineage>
</organism>